<accession>A0A0A9FZ26</accession>
<sequence length="61" mass="7277">MIMKVESFLKKKLNRFQQRTENREHLFCGYGSPSLNVRGLIVQAPVKFLKCCFMWTEISFF</sequence>
<organism evidence="1">
    <name type="scientific">Arundo donax</name>
    <name type="common">Giant reed</name>
    <name type="synonym">Donax arundinaceus</name>
    <dbReference type="NCBI Taxonomy" id="35708"/>
    <lineage>
        <taxon>Eukaryota</taxon>
        <taxon>Viridiplantae</taxon>
        <taxon>Streptophyta</taxon>
        <taxon>Embryophyta</taxon>
        <taxon>Tracheophyta</taxon>
        <taxon>Spermatophyta</taxon>
        <taxon>Magnoliopsida</taxon>
        <taxon>Liliopsida</taxon>
        <taxon>Poales</taxon>
        <taxon>Poaceae</taxon>
        <taxon>PACMAD clade</taxon>
        <taxon>Arundinoideae</taxon>
        <taxon>Arundineae</taxon>
        <taxon>Arundo</taxon>
    </lineage>
</organism>
<name>A0A0A9FZ26_ARUDO</name>
<evidence type="ECO:0000313" key="1">
    <source>
        <dbReference type="EMBL" id="JAE15556.1"/>
    </source>
</evidence>
<dbReference type="AlphaFoldDB" id="A0A0A9FZ26"/>
<protein>
    <submittedName>
        <fullName evidence="1">Uncharacterized protein</fullName>
    </submittedName>
</protein>
<proteinExistence type="predicted"/>
<reference evidence="1" key="1">
    <citation type="submission" date="2014-09" db="EMBL/GenBank/DDBJ databases">
        <authorList>
            <person name="Magalhaes I.L.F."/>
            <person name="Oliveira U."/>
            <person name="Santos F.R."/>
            <person name="Vidigal T.H.D.A."/>
            <person name="Brescovit A.D."/>
            <person name="Santos A.J."/>
        </authorList>
    </citation>
    <scope>NUCLEOTIDE SEQUENCE</scope>
    <source>
        <tissue evidence="1">Shoot tissue taken approximately 20 cm above the soil surface</tissue>
    </source>
</reference>
<dbReference type="EMBL" id="GBRH01182340">
    <property type="protein sequence ID" value="JAE15556.1"/>
    <property type="molecule type" value="Transcribed_RNA"/>
</dbReference>
<reference evidence="1" key="2">
    <citation type="journal article" date="2015" name="Data Brief">
        <title>Shoot transcriptome of the giant reed, Arundo donax.</title>
        <authorList>
            <person name="Barrero R.A."/>
            <person name="Guerrero F.D."/>
            <person name="Moolhuijzen P."/>
            <person name="Goolsby J.A."/>
            <person name="Tidwell J."/>
            <person name="Bellgard S.E."/>
            <person name="Bellgard M.I."/>
        </authorList>
    </citation>
    <scope>NUCLEOTIDE SEQUENCE</scope>
    <source>
        <tissue evidence="1">Shoot tissue taken approximately 20 cm above the soil surface</tissue>
    </source>
</reference>